<protein>
    <submittedName>
        <fullName evidence="1">Uncharacterized protein</fullName>
    </submittedName>
</protein>
<dbReference type="EMBL" id="CP000431">
    <property type="protein sequence ID" value="ABG94462.1"/>
    <property type="molecule type" value="Genomic_DNA"/>
</dbReference>
<dbReference type="HOGENOM" id="CLU_1609500_0_0_11"/>
<sequence length="165" mass="18605">MRRTVDALPICREDTYRQKSCLVRKLLLRNQVRRCVLAAGSAGMRTLGRGRLTKLRRAISSGCRRGEYPNAFGCRSEAFEVRWRALRAPGRCSELARYGSTRSGLTEPERRYRVAGDSLHPKRRSIERGRCPCPFSRYVCACRISRLGRPSSAALMLVSAAVTIL</sequence>
<proteinExistence type="predicted"/>
<evidence type="ECO:0000313" key="1">
    <source>
        <dbReference type="EMBL" id="ABG94462.1"/>
    </source>
</evidence>
<gene>
    <name evidence="1" type="ordered locus">RHA1_ro02657</name>
</gene>
<accession>Q0SDC4</accession>
<dbReference type="KEGG" id="rha:RHA1_ro02657"/>
<organism evidence="1 2">
    <name type="scientific">Rhodococcus jostii (strain RHA1)</name>
    <dbReference type="NCBI Taxonomy" id="101510"/>
    <lineage>
        <taxon>Bacteria</taxon>
        <taxon>Bacillati</taxon>
        <taxon>Actinomycetota</taxon>
        <taxon>Actinomycetes</taxon>
        <taxon>Mycobacteriales</taxon>
        <taxon>Nocardiaceae</taxon>
        <taxon>Rhodococcus</taxon>
    </lineage>
</organism>
<reference evidence="2" key="1">
    <citation type="journal article" date="2006" name="Proc. Natl. Acad. Sci. U.S.A.">
        <title>The complete genome of Rhodococcus sp. RHA1 provides insights into a catabolic powerhouse.</title>
        <authorList>
            <person name="McLeod M.P."/>
            <person name="Warren R.L."/>
            <person name="Hsiao W.W.L."/>
            <person name="Araki N."/>
            <person name="Myhre M."/>
            <person name="Fernandes C."/>
            <person name="Miyazawa D."/>
            <person name="Wong W."/>
            <person name="Lillquist A.L."/>
            <person name="Wang D."/>
            <person name="Dosanjh M."/>
            <person name="Hara H."/>
            <person name="Petrescu A."/>
            <person name="Morin R.D."/>
            <person name="Yang G."/>
            <person name="Stott J.M."/>
            <person name="Schein J.E."/>
            <person name="Shin H."/>
            <person name="Smailus D."/>
            <person name="Siddiqui A.S."/>
            <person name="Marra M.A."/>
            <person name="Jones S.J.M."/>
            <person name="Holt R."/>
            <person name="Brinkman F.S.L."/>
            <person name="Miyauchi K."/>
            <person name="Fukuda M."/>
            <person name="Davies J.E."/>
            <person name="Mohn W.W."/>
            <person name="Eltis L.D."/>
        </authorList>
    </citation>
    <scope>NUCLEOTIDE SEQUENCE [LARGE SCALE GENOMIC DNA]</scope>
    <source>
        <strain evidence="2">RHA1</strain>
    </source>
</reference>
<dbReference type="Proteomes" id="UP000008710">
    <property type="component" value="Chromosome"/>
</dbReference>
<dbReference type="AlphaFoldDB" id="Q0SDC4"/>
<evidence type="ECO:0000313" key="2">
    <source>
        <dbReference type="Proteomes" id="UP000008710"/>
    </source>
</evidence>
<name>Q0SDC4_RHOJR</name>